<organism evidence="1 2">
    <name type="scientific">Rhodocollybia butyracea</name>
    <dbReference type="NCBI Taxonomy" id="206335"/>
    <lineage>
        <taxon>Eukaryota</taxon>
        <taxon>Fungi</taxon>
        <taxon>Dikarya</taxon>
        <taxon>Basidiomycota</taxon>
        <taxon>Agaricomycotina</taxon>
        <taxon>Agaricomycetes</taxon>
        <taxon>Agaricomycetidae</taxon>
        <taxon>Agaricales</taxon>
        <taxon>Marasmiineae</taxon>
        <taxon>Omphalotaceae</taxon>
        <taxon>Rhodocollybia</taxon>
    </lineage>
</organism>
<keyword evidence="2" id="KW-1185">Reference proteome</keyword>
<dbReference type="InterPro" id="IPR043502">
    <property type="entry name" value="DNA/RNA_pol_sf"/>
</dbReference>
<feature type="non-terminal residue" evidence="1">
    <location>
        <position position="119"/>
    </location>
</feature>
<accession>A0A9P5PF20</accession>
<proteinExistence type="predicted"/>
<evidence type="ECO:0000313" key="1">
    <source>
        <dbReference type="EMBL" id="KAF9064469.1"/>
    </source>
</evidence>
<name>A0A9P5PF20_9AGAR</name>
<dbReference type="OrthoDB" id="6776860at2759"/>
<evidence type="ECO:0000313" key="2">
    <source>
        <dbReference type="Proteomes" id="UP000772434"/>
    </source>
</evidence>
<dbReference type="SUPFAM" id="SSF56672">
    <property type="entry name" value="DNA/RNA polymerases"/>
    <property type="match status" value="1"/>
</dbReference>
<dbReference type="AlphaFoldDB" id="A0A9P5PF20"/>
<evidence type="ECO:0008006" key="3">
    <source>
        <dbReference type="Google" id="ProtNLM"/>
    </source>
</evidence>
<dbReference type="Gene3D" id="3.10.10.10">
    <property type="entry name" value="HIV Type 1 Reverse Transcriptase, subunit A, domain 1"/>
    <property type="match status" value="1"/>
</dbReference>
<dbReference type="EMBL" id="JADNRY010000123">
    <property type="protein sequence ID" value="KAF9064469.1"/>
    <property type="molecule type" value="Genomic_DNA"/>
</dbReference>
<reference evidence="1" key="1">
    <citation type="submission" date="2020-11" db="EMBL/GenBank/DDBJ databases">
        <authorList>
            <consortium name="DOE Joint Genome Institute"/>
            <person name="Ahrendt S."/>
            <person name="Riley R."/>
            <person name="Andreopoulos W."/>
            <person name="Labutti K."/>
            <person name="Pangilinan J."/>
            <person name="Ruiz-Duenas F.J."/>
            <person name="Barrasa J.M."/>
            <person name="Sanchez-Garcia M."/>
            <person name="Camarero S."/>
            <person name="Miyauchi S."/>
            <person name="Serrano A."/>
            <person name="Linde D."/>
            <person name="Babiker R."/>
            <person name="Drula E."/>
            <person name="Ayuso-Fernandez I."/>
            <person name="Pacheco R."/>
            <person name="Padilla G."/>
            <person name="Ferreira P."/>
            <person name="Barriuso J."/>
            <person name="Kellner H."/>
            <person name="Castanera R."/>
            <person name="Alfaro M."/>
            <person name="Ramirez L."/>
            <person name="Pisabarro A.G."/>
            <person name="Kuo A."/>
            <person name="Tritt A."/>
            <person name="Lipzen A."/>
            <person name="He G."/>
            <person name="Yan M."/>
            <person name="Ng V."/>
            <person name="Cullen D."/>
            <person name="Martin F."/>
            <person name="Rosso M.-N."/>
            <person name="Henrissat B."/>
            <person name="Hibbett D."/>
            <person name="Martinez A.T."/>
            <person name="Grigoriev I.V."/>
        </authorList>
    </citation>
    <scope>NUCLEOTIDE SEQUENCE</scope>
    <source>
        <strain evidence="1">AH 40177</strain>
    </source>
</reference>
<protein>
    <recommendedName>
        <fullName evidence="3">Reverse transcriptase</fullName>
    </recommendedName>
</protein>
<comment type="caution">
    <text evidence="1">The sequence shown here is derived from an EMBL/GenBank/DDBJ whole genome shotgun (WGS) entry which is preliminary data.</text>
</comment>
<sequence>MTAWPGPLDNNTDSDIPSLINSGLDIPENILPRLKEVLNKNRGDFGLDGHLGDYPVKVPLNLKEGSQPVSLPMYAASPLKREVIDKQVASWLEADIIEPSASPWGFPVVVIFQKGKPRF</sequence>
<dbReference type="Proteomes" id="UP000772434">
    <property type="component" value="Unassembled WGS sequence"/>
</dbReference>
<gene>
    <name evidence="1" type="ORF">BDP27DRAFT_1230483</name>
</gene>